<dbReference type="HOGENOM" id="CLU_110952_0_0_1"/>
<name>R4GAX6_ANOCA</name>
<dbReference type="Gene3D" id="3.30.70.960">
    <property type="entry name" value="SEA domain"/>
    <property type="match status" value="1"/>
</dbReference>
<keyword evidence="1" id="KW-0472">Membrane</keyword>
<dbReference type="InterPro" id="IPR033223">
    <property type="entry name" value="TTMP"/>
</dbReference>
<accession>R4GAX6</accession>
<reference evidence="2 3" key="1">
    <citation type="submission" date="2009-12" db="EMBL/GenBank/DDBJ databases">
        <title>The Genome Sequence of Anolis carolinensis (Green Anole Lizard).</title>
        <authorList>
            <consortium name="The Genome Sequencing Platform"/>
            <person name="Di Palma F."/>
            <person name="Alfoldi J."/>
            <person name="Heiman D."/>
            <person name="Young S."/>
            <person name="Grabherr M."/>
            <person name="Johnson J."/>
            <person name="Lander E.S."/>
            <person name="Lindblad-Toh K."/>
        </authorList>
    </citation>
    <scope>NUCLEOTIDE SEQUENCE [LARGE SCALE GENOMIC DNA]</scope>
    <source>
        <strain evidence="2 3">JBL SC #1</strain>
    </source>
</reference>
<dbReference type="KEGG" id="acs:100567517"/>
<organism evidence="2 3">
    <name type="scientific">Anolis carolinensis</name>
    <name type="common">Green anole</name>
    <name type="synonym">American chameleon</name>
    <dbReference type="NCBI Taxonomy" id="28377"/>
    <lineage>
        <taxon>Eukaryota</taxon>
        <taxon>Metazoa</taxon>
        <taxon>Chordata</taxon>
        <taxon>Craniata</taxon>
        <taxon>Vertebrata</taxon>
        <taxon>Euteleostomi</taxon>
        <taxon>Lepidosauria</taxon>
        <taxon>Squamata</taxon>
        <taxon>Bifurcata</taxon>
        <taxon>Unidentata</taxon>
        <taxon>Episquamata</taxon>
        <taxon>Toxicofera</taxon>
        <taxon>Iguania</taxon>
        <taxon>Dactyloidae</taxon>
        <taxon>Anolis</taxon>
    </lineage>
</organism>
<dbReference type="GO" id="GO:0005886">
    <property type="term" value="C:plasma membrane"/>
    <property type="evidence" value="ECO:0007669"/>
    <property type="project" value="Ensembl"/>
</dbReference>
<dbReference type="Proteomes" id="UP000001646">
    <property type="component" value="Chromosome 3"/>
</dbReference>
<dbReference type="SUPFAM" id="SSF82671">
    <property type="entry name" value="SEA domain"/>
    <property type="match status" value="1"/>
</dbReference>
<dbReference type="PANTHER" id="PTHR14636">
    <property type="entry name" value="TPA-INDUCED TRANSMEMBRANE PROTEIN"/>
    <property type="match status" value="1"/>
</dbReference>
<reference evidence="2" key="2">
    <citation type="submission" date="2025-08" db="UniProtKB">
        <authorList>
            <consortium name="Ensembl"/>
        </authorList>
    </citation>
    <scope>IDENTIFICATION</scope>
</reference>
<proteinExistence type="predicted"/>
<keyword evidence="1" id="KW-1133">Transmembrane helix</keyword>
<dbReference type="OrthoDB" id="8879801at2759"/>
<dbReference type="AlphaFoldDB" id="R4GAX6"/>
<keyword evidence="3" id="KW-1185">Reference proteome</keyword>
<dbReference type="Bgee" id="ENSACAG00000028943">
    <property type="expression patterns" value="Expressed in liver and 7 other cell types or tissues"/>
</dbReference>
<dbReference type="Ensembl" id="ENSACAT00000029857.2">
    <property type="protein sequence ID" value="ENSACAP00000022440.1"/>
    <property type="gene ID" value="ENSACAG00000028943.2"/>
</dbReference>
<evidence type="ECO:0000313" key="2">
    <source>
        <dbReference type="Ensembl" id="ENSACAP00000022440.1"/>
    </source>
</evidence>
<evidence type="ECO:0000313" key="3">
    <source>
        <dbReference type="Proteomes" id="UP000001646"/>
    </source>
</evidence>
<dbReference type="InterPro" id="IPR036364">
    <property type="entry name" value="SEA_dom_sf"/>
</dbReference>
<keyword evidence="1" id="KW-0812">Transmembrane</keyword>
<protein>
    <submittedName>
        <fullName evidence="2">Chromosome 3 open reading frame 52</fullName>
    </submittedName>
</protein>
<gene>
    <name evidence="2" type="primary">C3orf52</name>
</gene>
<feature type="transmembrane region" description="Helical" evidence="1">
    <location>
        <begin position="63"/>
        <end position="84"/>
    </location>
</feature>
<reference evidence="2" key="3">
    <citation type="submission" date="2025-09" db="UniProtKB">
        <authorList>
            <consortium name="Ensembl"/>
        </authorList>
    </citation>
    <scope>IDENTIFICATION</scope>
</reference>
<dbReference type="eggNOG" id="ENOG502S6A0">
    <property type="taxonomic scope" value="Eukaryota"/>
</dbReference>
<dbReference type="InParanoid" id="R4GAX6"/>
<sequence>MNGHVPQQEDAEQIPLQLVSVERCTNDVPESNELLQPETCTPSTKKTATLKLCSKTVFWKCKLWMLITSIFLLLIVVTIIALTLHSAVYIDEDEYWDPESIANGNHHNFSGILNIHCENPEPLLSESTYNLLSENLHKRLTDIYSDSPALGRYFISAEVISISDGNNTASYHLWFSVPQDETEEFMKYRMGQTFVMNILRQNIYDQEEMYDLEVPECTNLRLDPTSLLLTQIQPVNTKG</sequence>
<dbReference type="PANTHER" id="PTHR14636:SF1">
    <property type="entry name" value="TPA-INDUCED TRANSMEMBRANE PROTEIN"/>
    <property type="match status" value="1"/>
</dbReference>
<dbReference type="GeneTree" id="ENSGT00390000014574"/>
<evidence type="ECO:0000256" key="1">
    <source>
        <dbReference type="SAM" id="Phobius"/>
    </source>
</evidence>